<evidence type="ECO:0000313" key="1">
    <source>
        <dbReference type="EMBL" id="CAD8118345.1"/>
    </source>
</evidence>
<keyword evidence="2" id="KW-1185">Reference proteome</keyword>
<sequence length="73" mass="8885">MQIYIDNDFDGGTYDDGEMKNGKWHDFFDNYRDNMNGEWNDIYKHYNSLNFHKNLEMEDNMITIERGWGTCLF</sequence>
<accession>A0A8S1QTU3</accession>
<name>A0A8S1QTU3_PARPR</name>
<gene>
    <name evidence="1" type="ORF">PPRIM_AZ9-3.1.T2350001</name>
</gene>
<proteinExistence type="predicted"/>
<dbReference type="AlphaFoldDB" id="A0A8S1QTU3"/>
<reference evidence="1" key="1">
    <citation type="submission" date="2021-01" db="EMBL/GenBank/DDBJ databases">
        <authorList>
            <consortium name="Genoscope - CEA"/>
            <person name="William W."/>
        </authorList>
    </citation>
    <scope>NUCLEOTIDE SEQUENCE</scope>
</reference>
<protein>
    <submittedName>
        <fullName evidence="1">Uncharacterized protein</fullName>
    </submittedName>
</protein>
<dbReference type="Proteomes" id="UP000688137">
    <property type="component" value="Unassembled WGS sequence"/>
</dbReference>
<comment type="caution">
    <text evidence="1">The sequence shown here is derived from an EMBL/GenBank/DDBJ whole genome shotgun (WGS) entry which is preliminary data.</text>
</comment>
<evidence type="ECO:0000313" key="2">
    <source>
        <dbReference type="Proteomes" id="UP000688137"/>
    </source>
</evidence>
<dbReference type="EMBL" id="CAJJDM010000244">
    <property type="protein sequence ID" value="CAD8118345.1"/>
    <property type="molecule type" value="Genomic_DNA"/>
</dbReference>
<organism evidence="1 2">
    <name type="scientific">Paramecium primaurelia</name>
    <dbReference type="NCBI Taxonomy" id="5886"/>
    <lineage>
        <taxon>Eukaryota</taxon>
        <taxon>Sar</taxon>
        <taxon>Alveolata</taxon>
        <taxon>Ciliophora</taxon>
        <taxon>Intramacronucleata</taxon>
        <taxon>Oligohymenophorea</taxon>
        <taxon>Peniculida</taxon>
        <taxon>Parameciidae</taxon>
        <taxon>Paramecium</taxon>
    </lineage>
</organism>